<sequence length="69" mass="7565">MRSDFETLGRSVKLRQSIASNAVWANDRSSDPPHQHNADRGPLEVVVTSTVTTSVTDGLACFRFNVFTA</sequence>
<dbReference type="EMBL" id="BGZK01001609">
    <property type="protein sequence ID" value="GBP83194.1"/>
    <property type="molecule type" value="Genomic_DNA"/>
</dbReference>
<evidence type="ECO:0000313" key="1">
    <source>
        <dbReference type="EMBL" id="GBP83194.1"/>
    </source>
</evidence>
<keyword evidence="2" id="KW-1185">Reference proteome</keyword>
<evidence type="ECO:0000313" key="2">
    <source>
        <dbReference type="Proteomes" id="UP000299102"/>
    </source>
</evidence>
<dbReference type="Proteomes" id="UP000299102">
    <property type="component" value="Unassembled WGS sequence"/>
</dbReference>
<gene>
    <name evidence="1" type="ORF">EVAR_66745_1</name>
</gene>
<name>A0A4C1Z7V7_EUMVA</name>
<dbReference type="AlphaFoldDB" id="A0A4C1Z7V7"/>
<comment type="caution">
    <text evidence="1">The sequence shown here is derived from an EMBL/GenBank/DDBJ whole genome shotgun (WGS) entry which is preliminary data.</text>
</comment>
<accession>A0A4C1Z7V7</accession>
<proteinExistence type="predicted"/>
<reference evidence="1 2" key="1">
    <citation type="journal article" date="2019" name="Commun. Biol.">
        <title>The bagworm genome reveals a unique fibroin gene that provides high tensile strength.</title>
        <authorList>
            <person name="Kono N."/>
            <person name="Nakamura H."/>
            <person name="Ohtoshi R."/>
            <person name="Tomita M."/>
            <person name="Numata K."/>
            <person name="Arakawa K."/>
        </authorList>
    </citation>
    <scope>NUCLEOTIDE SEQUENCE [LARGE SCALE GENOMIC DNA]</scope>
</reference>
<protein>
    <submittedName>
        <fullName evidence="1">Uncharacterized protein</fullName>
    </submittedName>
</protein>
<organism evidence="1 2">
    <name type="scientific">Eumeta variegata</name>
    <name type="common">Bagworm moth</name>
    <name type="synonym">Eumeta japonica</name>
    <dbReference type="NCBI Taxonomy" id="151549"/>
    <lineage>
        <taxon>Eukaryota</taxon>
        <taxon>Metazoa</taxon>
        <taxon>Ecdysozoa</taxon>
        <taxon>Arthropoda</taxon>
        <taxon>Hexapoda</taxon>
        <taxon>Insecta</taxon>
        <taxon>Pterygota</taxon>
        <taxon>Neoptera</taxon>
        <taxon>Endopterygota</taxon>
        <taxon>Lepidoptera</taxon>
        <taxon>Glossata</taxon>
        <taxon>Ditrysia</taxon>
        <taxon>Tineoidea</taxon>
        <taxon>Psychidae</taxon>
        <taxon>Oiketicinae</taxon>
        <taxon>Eumeta</taxon>
    </lineage>
</organism>